<dbReference type="AlphaFoldDB" id="D2PG50"/>
<dbReference type="HOGENOM" id="CLU_2679104_0_0_2"/>
<dbReference type="KEGG" id="sii:LD85_0473"/>
<dbReference type="EMBL" id="CP001731">
    <property type="protein sequence ID" value="ADB86244.1"/>
    <property type="molecule type" value="Genomic_DNA"/>
</dbReference>
<accession>D2PG50</accession>
<organism evidence="1 2">
    <name type="scientific">Saccharolobus islandicus (strain L.D.8.5 / Lassen #2)</name>
    <name type="common">Sulfolobus islandicus</name>
    <dbReference type="NCBI Taxonomy" id="425944"/>
    <lineage>
        <taxon>Archaea</taxon>
        <taxon>Thermoproteota</taxon>
        <taxon>Thermoprotei</taxon>
        <taxon>Sulfolobales</taxon>
        <taxon>Sulfolobaceae</taxon>
        <taxon>Saccharolobus</taxon>
    </lineage>
</organism>
<reference evidence="2" key="1">
    <citation type="journal article" date="2009" name="Proc. Natl. Acad. Sci. U.S.A.">
        <title>Biogeography of the Sulfolobus islandicus pan-genome.</title>
        <authorList>
            <person name="Reno M.L."/>
            <person name="Held N.L."/>
            <person name="Fields C.J."/>
            <person name="Burke P.V."/>
            <person name="Whitaker R.J."/>
        </authorList>
    </citation>
    <scope>NUCLEOTIDE SEQUENCE [LARGE SCALE GENOMIC DNA]</scope>
    <source>
        <strain evidence="2">L.D.8.5 / Lassen #2</strain>
    </source>
</reference>
<gene>
    <name evidence="1" type="ordered locus">LD85_0473</name>
</gene>
<dbReference type="SUPFAM" id="SSF56762">
    <property type="entry name" value="HydB/Nqo4-like"/>
    <property type="match status" value="1"/>
</dbReference>
<protein>
    <submittedName>
        <fullName evidence="1">Uncharacterized protein</fullName>
    </submittedName>
</protein>
<dbReference type="RefSeq" id="WP_012952337.1">
    <property type="nucleotide sequence ID" value="NC_013769.1"/>
</dbReference>
<name>D2PG50_SACI9</name>
<dbReference type="InterPro" id="IPR029014">
    <property type="entry name" value="NiFe-Hase_large"/>
</dbReference>
<evidence type="ECO:0000313" key="1">
    <source>
        <dbReference type="EMBL" id="ADB86244.1"/>
    </source>
</evidence>
<sequence>MSGIYVSNDIIERFFASVFTVALLDDYVMKVEESKDFSQKSRNKENELAVGAHDAPSGGNAHWIIQKGGTILRY</sequence>
<evidence type="ECO:0000313" key="2">
    <source>
        <dbReference type="Proteomes" id="UP000001404"/>
    </source>
</evidence>
<proteinExistence type="predicted"/>
<dbReference type="Proteomes" id="UP000001404">
    <property type="component" value="Chromosome"/>
</dbReference>
<dbReference type="GeneID" id="24764456"/>